<dbReference type="KEGG" id="bdw:94337439"/>
<organism evidence="3 4">
    <name type="scientific">Babesia duncani</name>
    <dbReference type="NCBI Taxonomy" id="323732"/>
    <lineage>
        <taxon>Eukaryota</taxon>
        <taxon>Sar</taxon>
        <taxon>Alveolata</taxon>
        <taxon>Apicomplexa</taxon>
        <taxon>Aconoidasida</taxon>
        <taxon>Piroplasmida</taxon>
        <taxon>Babesiidae</taxon>
        <taxon>Babesia</taxon>
    </lineage>
</organism>
<dbReference type="PROSITE" id="PS50076">
    <property type="entry name" value="DNAJ_2"/>
    <property type="match status" value="1"/>
</dbReference>
<keyword evidence="1" id="KW-0143">Chaperone</keyword>
<dbReference type="Pfam" id="PF00226">
    <property type="entry name" value="DnaJ"/>
    <property type="match status" value="1"/>
</dbReference>
<feature type="domain" description="J" evidence="2">
    <location>
        <begin position="150"/>
        <end position="214"/>
    </location>
</feature>
<dbReference type="InterPro" id="IPR036869">
    <property type="entry name" value="J_dom_sf"/>
</dbReference>
<evidence type="ECO:0000259" key="2">
    <source>
        <dbReference type="PROSITE" id="PS50076"/>
    </source>
</evidence>
<dbReference type="PANTHER" id="PTHR44914:SF1">
    <property type="entry name" value="CHAPERONE PROTEIN DNAJ 13"/>
    <property type="match status" value="1"/>
</dbReference>
<keyword evidence="4" id="KW-1185">Reference proteome</keyword>
<dbReference type="SMART" id="SM00271">
    <property type="entry name" value="DnaJ"/>
    <property type="match status" value="1"/>
</dbReference>
<dbReference type="PANTHER" id="PTHR44914">
    <property type="entry name" value="CHAPERONE PROTEIN DNAJ 13"/>
    <property type="match status" value="1"/>
</dbReference>
<dbReference type="AlphaFoldDB" id="A0AAD9PIK4"/>
<dbReference type="RefSeq" id="XP_067802309.1">
    <property type="nucleotide sequence ID" value="XM_067948158.1"/>
</dbReference>
<dbReference type="InterPro" id="IPR001623">
    <property type="entry name" value="DnaJ_domain"/>
</dbReference>
<name>A0AAD9PIK4_9APIC</name>
<comment type="caution">
    <text evidence="3">The sequence shown here is derived from an EMBL/GenBank/DDBJ whole genome shotgun (WGS) entry which is preliminary data.</text>
</comment>
<proteinExistence type="predicted"/>
<dbReference type="Gene3D" id="1.10.287.110">
    <property type="entry name" value="DnaJ domain"/>
    <property type="match status" value="1"/>
</dbReference>
<evidence type="ECO:0000313" key="3">
    <source>
        <dbReference type="EMBL" id="KAK2195466.1"/>
    </source>
</evidence>
<dbReference type="SUPFAM" id="SSF46565">
    <property type="entry name" value="Chaperone J-domain"/>
    <property type="match status" value="1"/>
</dbReference>
<evidence type="ECO:0000313" key="4">
    <source>
        <dbReference type="Proteomes" id="UP001214638"/>
    </source>
</evidence>
<gene>
    <name evidence="3" type="ORF">BdWA1_003142</name>
</gene>
<dbReference type="CDD" id="cd06257">
    <property type="entry name" value="DnaJ"/>
    <property type="match status" value="1"/>
</dbReference>
<dbReference type="InterPro" id="IPR042162">
    <property type="entry name" value="AtJ13"/>
</dbReference>
<dbReference type="EMBL" id="JALLKP010000004">
    <property type="protein sequence ID" value="KAK2195466.1"/>
    <property type="molecule type" value="Genomic_DNA"/>
</dbReference>
<dbReference type="PRINTS" id="PR00625">
    <property type="entry name" value="JDOMAIN"/>
</dbReference>
<dbReference type="Pfam" id="PF11875">
    <property type="entry name" value="DnaJ-like_C11_C"/>
    <property type="match status" value="1"/>
</dbReference>
<protein>
    <submittedName>
        <fullName evidence="3">Bifunctional DnaJ-like protein C11</fullName>
    </submittedName>
</protein>
<sequence>MSPVKFQGHIFEAQVKRFDFLSHTNVHFSSNQKWNIVNEATSTSKRSYKKTLLRLKGHWLGFRAFIRDKRVKFAKGKNRHARLRALGTKLKEKSIARFHFLGRCEEMGITSLHVPDMDSPVAKLTVAYLATKLVEPIRLREKTCNGYPRTLYDILELEPGCKLEHVRRAYYHFARIFHPDKCADGGNLELLDDIKDAYETLSDEYRRMLYDVEHGLCDPRNVDDVLISTLDHVKQRYYTFLQENAQYYSEYVTREFFSRGLVIKRAIYGNLRLVDHSKAEGTATIRDDDLKGPFIDVTIQLSLLVQGGILLVDSCRCFGNLPGFYNPLDFVSLMDFIDKVGGHTKSSSIVYPLSL</sequence>
<dbReference type="Proteomes" id="UP001214638">
    <property type="component" value="Unassembled WGS sequence"/>
</dbReference>
<dbReference type="GeneID" id="94337439"/>
<reference evidence="3" key="1">
    <citation type="journal article" date="2023" name="Nat. Microbiol.">
        <title>Babesia duncani multi-omics identifies virulence factors and drug targets.</title>
        <authorList>
            <person name="Singh P."/>
            <person name="Lonardi S."/>
            <person name="Liang Q."/>
            <person name="Vydyam P."/>
            <person name="Khabirova E."/>
            <person name="Fang T."/>
            <person name="Gihaz S."/>
            <person name="Thekkiniath J."/>
            <person name="Munshi M."/>
            <person name="Abel S."/>
            <person name="Ciampossin L."/>
            <person name="Batugedara G."/>
            <person name="Gupta M."/>
            <person name="Lu X.M."/>
            <person name="Lenz T."/>
            <person name="Chakravarty S."/>
            <person name="Cornillot E."/>
            <person name="Hu Y."/>
            <person name="Ma W."/>
            <person name="Gonzalez L.M."/>
            <person name="Sanchez S."/>
            <person name="Estrada K."/>
            <person name="Sanchez-Flores A."/>
            <person name="Montero E."/>
            <person name="Harb O.S."/>
            <person name="Le Roch K.G."/>
            <person name="Mamoun C.B."/>
        </authorList>
    </citation>
    <scope>NUCLEOTIDE SEQUENCE</scope>
    <source>
        <tissue evidence="3">Blood</tissue>
    </source>
</reference>
<accession>A0AAD9PIK4</accession>
<dbReference type="InterPro" id="IPR024586">
    <property type="entry name" value="DnaJ-like_C11_C"/>
</dbReference>
<evidence type="ECO:0000256" key="1">
    <source>
        <dbReference type="ARBA" id="ARBA00023186"/>
    </source>
</evidence>